<feature type="transmembrane region" description="Helical" evidence="10">
    <location>
        <begin position="6"/>
        <end position="24"/>
    </location>
</feature>
<evidence type="ECO:0000313" key="13">
    <source>
        <dbReference type="EMBL" id="MFC0391571.1"/>
    </source>
</evidence>
<keyword evidence="3 10" id="KW-1003">Cell membrane</keyword>
<dbReference type="InterPro" id="IPR004705">
    <property type="entry name" value="Cation/H_exchanger_CPA1_bac"/>
</dbReference>
<evidence type="ECO:0000256" key="10">
    <source>
        <dbReference type="RuleBase" id="RU366002"/>
    </source>
</evidence>
<dbReference type="Pfam" id="PF00999">
    <property type="entry name" value="Na_H_Exchanger"/>
    <property type="match status" value="1"/>
</dbReference>
<feature type="transmembrane region" description="Helical" evidence="10">
    <location>
        <begin position="239"/>
        <end position="255"/>
    </location>
</feature>
<evidence type="ECO:0000256" key="8">
    <source>
        <dbReference type="ARBA" id="ARBA00023136"/>
    </source>
</evidence>
<evidence type="ECO:0000256" key="6">
    <source>
        <dbReference type="ARBA" id="ARBA00023053"/>
    </source>
</evidence>
<evidence type="ECO:0000313" key="14">
    <source>
        <dbReference type="Proteomes" id="UP001589818"/>
    </source>
</evidence>
<keyword evidence="10" id="KW-0050">Antiport</keyword>
<keyword evidence="7 10" id="KW-0406">Ion transport</keyword>
<evidence type="ECO:0000256" key="11">
    <source>
        <dbReference type="SAM" id="MobiDB-lite"/>
    </source>
</evidence>
<comment type="caution">
    <text evidence="10">Lacks conserved residue(s) required for the propagation of feature annotation.</text>
</comment>
<reference evidence="13 14" key="1">
    <citation type="submission" date="2024-09" db="EMBL/GenBank/DDBJ databases">
        <authorList>
            <person name="Sun Q."/>
            <person name="Mori K."/>
        </authorList>
    </citation>
    <scope>NUCLEOTIDE SEQUENCE [LARGE SCALE GENOMIC DNA]</scope>
    <source>
        <strain evidence="13 14">CCM 4839</strain>
    </source>
</reference>
<evidence type="ECO:0000256" key="3">
    <source>
        <dbReference type="ARBA" id="ARBA00022475"/>
    </source>
</evidence>
<comment type="function">
    <text evidence="10">Na(+)/H(+) antiporter that extrudes sodium in exchange for external protons.</text>
</comment>
<feature type="transmembrane region" description="Helical" evidence="10">
    <location>
        <begin position="113"/>
        <end position="134"/>
    </location>
</feature>
<evidence type="ECO:0000259" key="12">
    <source>
        <dbReference type="Pfam" id="PF00999"/>
    </source>
</evidence>
<accession>A0ABV6J713</accession>
<keyword evidence="14" id="KW-1185">Reference proteome</keyword>
<feature type="transmembrane region" description="Helical" evidence="10">
    <location>
        <begin position="182"/>
        <end position="204"/>
    </location>
</feature>
<dbReference type="Proteomes" id="UP001589818">
    <property type="component" value="Unassembled WGS sequence"/>
</dbReference>
<comment type="similarity">
    <text evidence="10">Belongs to the monovalent cation:proton antiporter 1 (CPA1) transporter (TC 2.A.36) family.</text>
</comment>
<dbReference type="PRINTS" id="PR00173">
    <property type="entry name" value="EDTRNSPORT"/>
</dbReference>
<gene>
    <name evidence="13" type="ORF">ACFFJ8_09305</name>
</gene>
<dbReference type="InterPro" id="IPR018422">
    <property type="entry name" value="Cation/H_exchanger_CPA1"/>
</dbReference>
<organism evidence="13 14">
    <name type="scientific">Paenibacillus mendelii</name>
    <dbReference type="NCBI Taxonomy" id="206163"/>
    <lineage>
        <taxon>Bacteria</taxon>
        <taxon>Bacillati</taxon>
        <taxon>Bacillota</taxon>
        <taxon>Bacilli</taxon>
        <taxon>Bacillales</taxon>
        <taxon>Paenibacillaceae</taxon>
        <taxon>Paenibacillus</taxon>
    </lineage>
</organism>
<evidence type="ECO:0000256" key="1">
    <source>
        <dbReference type="ARBA" id="ARBA00004651"/>
    </source>
</evidence>
<comment type="subcellular location">
    <subcellularLocation>
        <location evidence="1 10">Cell membrane</location>
        <topology evidence="1 10">Multi-pass membrane protein</topology>
    </subcellularLocation>
</comment>
<sequence>MELLLIVLIFIALIGLSNVLYRFLPVIPVPLIQMALGAIVAIVPPGIHLELEPEVFFVLFIAPLLFNDGKRTPREELWNLRAPILLMALGLVFATVLVAGYAIHWMIPSLSLPASFALAAILSPTDAVAVGAMAKRIRLPKRVLRLLEGEALMNDASGLVAFKFALAAAMTGSFSLPKAAGSFVLISVGGLLVGAILAFLIIRLSVVLRRLGMEDVTTHMLLQLLTPFFIYIISEELGLSGILAVVAGGVIHAIEKDRTASPHFKLQVVSASTWSVVIFVLNGLVFVILGAVIPGLFHTVFQSAAFDNLKVIGYVVAITALLIVIRFAWLLLISRGSTLRAAVVTSLSGVRGAVTLVGALSIPFLLENGEPFPQRDLILFLAGGVILLSLIIASVVLPFLLKASEGPEEAEKAAFEGMVGAGVERLKRAMKGKDSAQISSMVAEFMERIHRLQRVDERRENGFMRRLEAELRIVGLRAEREELDRLEQAGKLSPELADQLGDIIDRTEVLLVERLDEKFISSWTEVRRLVSSLFAVTGNGADASSCPDRLSALEAKSFMADAALKAVQASRNDQNRTAADVVIAHYQLLKARVSSTEEGCREQRHANQLEAVKEKGLRDGSGSSNEQGLTEERELDLQINAVQGQRDYVESLYEKGEINRKIAAKLRRFVNELETVILEEG</sequence>
<dbReference type="NCBIfam" id="TIGR00831">
    <property type="entry name" value="a_cpa1"/>
    <property type="match status" value="1"/>
</dbReference>
<feature type="transmembrane region" description="Helical" evidence="10">
    <location>
        <begin position="311"/>
        <end position="332"/>
    </location>
</feature>
<evidence type="ECO:0000256" key="9">
    <source>
        <dbReference type="ARBA" id="ARBA00023201"/>
    </source>
</evidence>
<feature type="domain" description="Cation/H+ exchanger transmembrane" evidence="12">
    <location>
        <begin position="10"/>
        <end position="402"/>
    </location>
</feature>
<dbReference type="RefSeq" id="WP_204819783.1">
    <property type="nucleotide sequence ID" value="NZ_JANHOF010000006.1"/>
</dbReference>
<dbReference type="PANTHER" id="PTHR10110:SF86">
    <property type="entry name" value="SODIUM_HYDROGEN EXCHANGER 7"/>
    <property type="match status" value="1"/>
</dbReference>
<keyword evidence="9 10" id="KW-0739">Sodium transport</keyword>
<proteinExistence type="inferred from homology"/>
<feature type="transmembrane region" description="Helical" evidence="10">
    <location>
        <begin position="84"/>
        <end position="107"/>
    </location>
</feature>
<keyword evidence="5 10" id="KW-1133">Transmembrane helix</keyword>
<evidence type="ECO:0000256" key="5">
    <source>
        <dbReference type="ARBA" id="ARBA00022989"/>
    </source>
</evidence>
<protein>
    <submittedName>
        <fullName evidence="13">Na+/H+ antiporter</fullName>
    </submittedName>
</protein>
<evidence type="ECO:0000256" key="7">
    <source>
        <dbReference type="ARBA" id="ARBA00023065"/>
    </source>
</evidence>
<feature type="transmembrane region" description="Helical" evidence="10">
    <location>
        <begin position="344"/>
        <end position="366"/>
    </location>
</feature>
<feature type="region of interest" description="Disordered" evidence="11">
    <location>
        <begin position="612"/>
        <end position="632"/>
    </location>
</feature>
<feature type="transmembrane region" description="Helical" evidence="10">
    <location>
        <begin position="276"/>
        <end position="299"/>
    </location>
</feature>
<dbReference type="PANTHER" id="PTHR10110">
    <property type="entry name" value="SODIUM/HYDROGEN EXCHANGER"/>
    <property type="match status" value="1"/>
</dbReference>
<keyword evidence="4 10" id="KW-0812">Transmembrane</keyword>
<keyword evidence="2 10" id="KW-0813">Transport</keyword>
<keyword evidence="8 10" id="KW-0472">Membrane</keyword>
<name>A0ABV6J713_9BACL</name>
<dbReference type="EMBL" id="JBHLVF010000011">
    <property type="protein sequence ID" value="MFC0391571.1"/>
    <property type="molecule type" value="Genomic_DNA"/>
</dbReference>
<comment type="caution">
    <text evidence="13">The sequence shown here is derived from an EMBL/GenBank/DDBJ whole genome shotgun (WGS) entry which is preliminary data.</text>
</comment>
<dbReference type="Gene3D" id="6.10.140.1330">
    <property type="match status" value="1"/>
</dbReference>
<dbReference type="InterPro" id="IPR006153">
    <property type="entry name" value="Cation/H_exchanger_TM"/>
</dbReference>
<evidence type="ECO:0000256" key="4">
    <source>
        <dbReference type="ARBA" id="ARBA00022692"/>
    </source>
</evidence>
<evidence type="ECO:0000256" key="2">
    <source>
        <dbReference type="ARBA" id="ARBA00022448"/>
    </source>
</evidence>
<feature type="transmembrane region" description="Helical" evidence="10">
    <location>
        <begin position="378"/>
        <end position="401"/>
    </location>
</feature>
<keyword evidence="6 10" id="KW-0915">Sodium</keyword>